<evidence type="ECO:0008006" key="3">
    <source>
        <dbReference type="Google" id="ProtNLM"/>
    </source>
</evidence>
<comment type="caution">
    <text evidence="1">The sequence shown here is derived from an EMBL/GenBank/DDBJ whole genome shotgun (WGS) entry which is preliminary data.</text>
</comment>
<gene>
    <name evidence="1" type="ORF">PMO01_15430</name>
</gene>
<dbReference type="HOGENOM" id="CLU_3121690_0_0_6"/>
<evidence type="ECO:0000313" key="2">
    <source>
        <dbReference type="Proteomes" id="UP000024771"/>
    </source>
</evidence>
<name>V8R835_9PSED</name>
<evidence type="ECO:0000313" key="1">
    <source>
        <dbReference type="EMBL" id="ETF07823.1"/>
    </source>
</evidence>
<dbReference type="PATRIC" id="fig|1395516.4.peg.3135"/>
<dbReference type="Proteomes" id="UP000024771">
    <property type="component" value="Chromosome"/>
</dbReference>
<dbReference type="AlphaFoldDB" id="V8R835"/>
<sequence length="50" mass="5640">MPLVTLCVTLGDAERPGLHSHAERGNDQNDQHKKTPLISRWAAFFIALQR</sequence>
<protein>
    <recommendedName>
        <fullName evidence="3">RplA family protein</fullName>
    </recommendedName>
</protein>
<organism evidence="1 2">
    <name type="scientific">Pseudomonas moraviensis R28-S</name>
    <dbReference type="NCBI Taxonomy" id="1395516"/>
    <lineage>
        <taxon>Bacteria</taxon>
        <taxon>Pseudomonadati</taxon>
        <taxon>Pseudomonadota</taxon>
        <taxon>Gammaproteobacteria</taxon>
        <taxon>Pseudomonadales</taxon>
        <taxon>Pseudomonadaceae</taxon>
        <taxon>Pseudomonas</taxon>
    </lineage>
</organism>
<dbReference type="EMBL" id="AYMZ01000006">
    <property type="protein sequence ID" value="ETF07823.1"/>
    <property type="molecule type" value="Genomic_DNA"/>
</dbReference>
<proteinExistence type="predicted"/>
<reference evidence="1 2" key="1">
    <citation type="journal article" date="2014" name="Genome Announc.">
        <title>Draft Genome Sequence of Pseudomonas moraviensis R28-S.</title>
        <authorList>
            <person name="Hunter S.S."/>
            <person name="Yano H."/>
            <person name="Loftie-Eaton W."/>
            <person name="Hughes J."/>
            <person name="De Gelder L."/>
            <person name="Stragier P."/>
            <person name="De Vos P."/>
            <person name="Settles M.L."/>
            <person name="Top E.M."/>
        </authorList>
    </citation>
    <scope>NUCLEOTIDE SEQUENCE [LARGE SCALE GENOMIC DNA]</scope>
    <source>
        <strain evidence="2">R28</strain>
    </source>
</reference>
<accession>V8R835</accession>